<keyword evidence="3" id="KW-0809">Transit peptide</keyword>
<dbReference type="GO" id="GO:0051536">
    <property type="term" value="F:iron-sulfur cluster binding"/>
    <property type="evidence" value="ECO:0007669"/>
    <property type="project" value="UniProtKB-KW"/>
</dbReference>
<name>A0A7M7JBL8_VARDE</name>
<comment type="subcellular location">
    <subcellularLocation>
        <location evidence="1">Mitochondrion</location>
    </subcellularLocation>
</comment>
<dbReference type="EnsemblMetazoa" id="XM_022793480">
    <property type="protein sequence ID" value="XP_022649215"/>
    <property type="gene ID" value="LOC111245302"/>
</dbReference>
<dbReference type="InterPro" id="IPR015324">
    <property type="entry name" value="Ribosomal_Rsm22-like"/>
</dbReference>
<evidence type="ECO:0000256" key="4">
    <source>
        <dbReference type="ARBA" id="ARBA00023004"/>
    </source>
</evidence>
<evidence type="ECO:0008006" key="11">
    <source>
        <dbReference type="Google" id="ProtNLM"/>
    </source>
</evidence>
<dbReference type="Gene3D" id="3.40.50.150">
    <property type="entry name" value="Vaccinia Virus protein VP39"/>
    <property type="match status" value="1"/>
</dbReference>
<dbReference type="InterPro" id="IPR052571">
    <property type="entry name" value="Mt_RNA_Methyltransferase"/>
</dbReference>
<feature type="region of interest" description="Disordered" evidence="8">
    <location>
        <begin position="494"/>
        <end position="522"/>
    </location>
</feature>
<sequence length="522" mass="59861">MIAGLDVSRRVFRGTSRVLGGCRLSSINAAAVTEITASNVDDRKPEVYAGIEQFTREQQLLCRRKNPAFALPHNLQHLIRDVFLPDKNRRDRLLEGAKVLKNQLWSRRPPVEKKELKEKVMEIIEHNFGDELKNLSREERKMAIPQVKEVIIKDMRHHIYHWRPINYDAFGSYCYLLGRTPMEYAVLRKVFKEIKILDPKIEPRSCFDFGSGLGSVWWALKEQFPHSFKEYFSVEPSKHMRDFARYLAQGGPSGKQLPLNEYSQRAKLGADCSLTYDIVVSAFSLMELPNARERREAIELLWAKTKRHLVVIENGTSAGYKMVVEARAHVLELSKIFSVNNPQGAVFKGHVLAPCTHSFRCNRMHCELAPKPCSFEVRYMDLLDSNHKSHTSLYSYVVMTKVNPEALFEGPPCARIISPVLPRTKCVICRICTSKGEIKEQIFTKNKHGGQVYETARSSNWGDLFLFENVPSASRGYSNASATLAQMTKLEEKKEQKITTEKKEEADHSDNYDFEETLKEAK</sequence>
<dbReference type="PANTHER" id="PTHR13184:SF5">
    <property type="entry name" value="METHYLTRANSFERASE-LIKE PROTEIN 17, MITOCHONDRIAL"/>
    <property type="match status" value="1"/>
</dbReference>
<reference evidence="9" key="1">
    <citation type="submission" date="2021-01" db="UniProtKB">
        <authorList>
            <consortium name="EnsemblMetazoa"/>
        </authorList>
    </citation>
    <scope>IDENTIFICATION</scope>
</reference>
<proteinExistence type="predicted"/>
<dbReference type="KEGG" id="vde:111245302"/>
<evidence type="ECO:0000256" key="1">
    <source>
        <dbReference type="ARBA" id="ARBA00004173"/>
    </source>
</evidence>
<protein>
    <recommendedName>
        <fullName evidence="11">Methyltransferase-like protein 17, mitochondrial</fullName>
    </recommendedName>
</protein>
<evidence type="ECO:0000256" key="6">
    <source>
        <dbReference type="ARBA" id="ARBA00023128"/>
    </source>
</evidence>
<dbReference type="GO" id="GO:0046872">
    <property type="term" value="F:metal ion binding"/>
    <property type="evidence" value="ECO:0007669"/>
    <property type="project" value="UniProtKB-KW"/>
</dbReference>
<dbReference type="Pfam" id="PF09243">
    <property type="entry name" value="Rsm22"/>
    <property type="match status" value="1"/>
</dbReference>
<evidence type="ECO:0000256" key="8">
    <source>
        <dbReference type="SAM" id="MobiDB-lite"/>
    </source>
</evidence>
<keyword evidence="4" id="KW-0408">Iron</keyword>
<dbReference type="GO" id="GO:0003735">
    <property type="term" value="F:structural constituent of ribosome"/>
    <property type="evidence" value="ECO:0007669"/>
    <property type="project" value="TreeGrafter"/>
</dbReference>
<accession>A0A7M7JBL8</accession>
<dbReference type="OMA" id="CPHDQGC"/>
<evidence type="ECO:0000256" key="5">
    <source>
        <dbReference type="ARBA" id="ARBA00023014"/>
    </source>
</evidence>
<evidence type="ECO:0000313" key="10">
    <source>
        <dbReference type="Proteomes" id="UP000594260"/>
    </source>
</evidence>
<dbReference type="RefSeq" id="XP_022649215.1">
    <property type="nucleotide sequence ID" value="XM_022793480.1"/>
</dbReference>
<comment type="function">
    <text evidence="7">Mitochondrial ribosome (mitoribosome) assembly factor. Binds at the interface of the head and body domains of the mitochondrial small ribosomal subunit (mt-SSU), occluding the mRNA channel and preventing compaction of the head domain towards the body. Probable inactive methyltransferase: retains the characteristic folding and ability to bind S-adenosyl-L-methionine, but it probably lost its methyltransferase activity.</text>
</comment>
<keyword evidence="10" id="KW-1185">Reference proteome</keyword>
<dbReference type="PANTHER" id="PTHR13184">
    <property type="entry name" value="37S RIBOSOMAL PROTEIN S22"/>
    <property type="match status" value="1"/>
</dbReference>
<dbReference type="InterPro" id="IPR029063">
    <property type="entry name" value="SAM-dependent_MTases_sf"/>
</dbReference>
<keyword evidence="5" id="KW-0411">Iron-sulfur</keyword>
<dbReference type="GO" id="GO:0008168">
    <property type="term" value="F:methyltransferase activity"/>
    <property type="evidence" value="ECO:0007669"/>
    <property type="project" value="InterPro"/>
</dbReference>
<dbReference type="Proteomes" id="UP000594260">
    <property type="component" value="Unplaced"/>
</dbReference>
<dbReference type="FunCoup" id="A0A7M7JBL8">
    <property type="interactions" value="1361"/>
</dbReference>
<evidence type="ECO:0000256" key="3">
    <source>
        <dbReference type="ARBA" id="ARBA00022946"/>
    </source>
</evidence>
<dbReference type="OrthoDB" id="421327at2759"/>
<evidence type="ECO:0000256" key="7">
    <source>
        <dbReference type="ARBA" id="ARBA00045681"/>
    </source>
</evidence>
<dbReference type="InParanoid" id="A0A7M7JBL8"/>
<keyword evidence="6" id="KW-0496">Mitochondrion</keyword>
<dbReference type="GO" id="GO:0005763">
    <property type="term" value="C:mitochondrial small ribosomal subunit"/>
    <property type="evidence" value="ECO:0007669"/>
    <property type="project" value="TreeGrafter"/>
</dbReference>
<evidence type="ECO:0000313" key="9">
    <source>
        <dbReference type="EnsemblMetazoa" id="XP_022649215"/>
    </source>
</evidence>
<evidence type="ECO:0000256" key="2">
    <source>
        <dbReference type="ARBA" id="ARBA00022723"/>
    </source>
</evidence>
<organism evidence="9 10">
    <name type="scientific">Varroa destructor</name>
    <name type="common">Honeybee mite</name>
    <dbReference type="NCBI Taxonomy" id="109461"/>
    <lineage>
        <taxon>Eukaryota</taxon>
        <taxon>Metazoa</taxon>
        <taxon>Ecdysozoa</taxon>
        <taxon>Arthropoda</taxon>
        <taxon>Chelicerata</taxon>
        <taxon>Arachnida</taxon>
        <taxon>Acari</taxon>
        <taxon>Parasitiformes</taxon>
        <taxon>Mesostigmata</taxon>
        <taxon>Gamasina</taxon>
        <taxon>Dermanyssoidea</taxon>
        <taxon>Varroidae</taxon>
        <taxon>Varroa</taxon>
    </lineage>
</organism>
<dbReference type="GeneID" id="111245302"/>
<dbReference type="GO" id="GO:0006412">
    <property type="term" value="P:translation"/>
    <property type="evidence" value="ECO:0007669"/>
    <property type="project" value="InterPro"/>
</dbReference>
<dbReference type="AlphaFoldDB" id="A0A7M7JBL8"/>
<dbReference type="SUPFAM" id="SSF53335">
    <property type="entry name" value="S-adenosyl-L-methionine-dependent methyltransferases"/>
    <property type="match status" value="1"/>
</dbReference>
<keyword evidence="2" id="KW-0479">Metal-binding</keyword>